<protein>
    <submittedName>
        <fullName evidence="2">Uncharacterized protein</fullName>
    </submittedName>
</protein>
<dbReference type="EMBL" id="PYGK01000004">
    <property type="protein sequence ID" value="PSL31929.1"/>
    <property type="molecule type" value="Genomic_DNA"/>
</dbReference>
<dbReference type="AlphaFoldDB" id="A0A2P8GD60"/>
<reference evidence="2 3" key="1">
    <citation type="submission" date="2018-03" db="EMBL/GenBank/DDBJ databases">
        <title>Genomic Encyclopedia of Archaeal and Bacterial Type Strains, Phase II (KMG-II): from individual species to whole genera.</title>
        <authorList>
            <person name="Goeker M."/>
        </authorList>
    </citation>
    <scope>NUCLEOTIDE SEQUENCE [LARGE SCALE GENOMIC DNA]</scope>
    <source>
        <strain evidence="2 3">DSM 18107</strain>
    </source>
</reference>
<feature type="region of interest" description="Disordered" evidence="1">
    <location>
        <begin position="24"/>
        <end position="81"/>
    </location>
</feature>
<proteinExistence type="predicted"/>
<feature type="compositionally biased region" description="Acidic residues" evidence="1">
    <location>
        <begin position="46"/>
        <end position="64"/>
    </location>
</feature>
<name>A0A2P8GD60_9BACT</name>
<feature type="compositionally biased region" description="Basic and acidic residues" evidence="1">
    <location>
        <begin position="24"/>
        <end position="37"/>
    </location>
</feature>
<dbReference type="Proteomes" id="UP000240978">
    <property type="component" value="Unassembled WGS sequence"/>
</dbReference>
<accession>A0A2P8GD60</accession>
<evidence type="ECO:0000313" key="2">
    <source>
        <dbReference type="EMBL" id="PSL31929.1"/>
    </source>
</evidence>
<comment type="caution">
    <text evidence="2">The sequence shown here is derived from an EMBL/GenBank/DDBJ whole genome shotgun (WGS) entry which is preliminary data.</text>
</comment>
<evidence type="ECO:0000313" key="3">
    <source>
        <dbReference type="Proteomes" id="UP000240978"/>
    </source>
</evidence>
<feature type="compositionally biased region" description="Basic and acidic residues" evidence="1">
    <location>
        <begin position="65"/>
        <end position="81"/>
    </location>
</feature>
<organism evidence="2 3">
    <name type="scientific">Chitinophaga ginsengisoli</name>
    <dbReference type="NCBI Taxonomy" id="363837"/>
    <lineage>
        <taxon>Bacteria</taxon>
        <taxon>Pseudomonadati</taxon>
        <taxon>Bacteroidota</taxon>
        <taxon>Chitinophagia</taxon>
        <taxon>Chitinophagales</taxon>
        <taxon>Chitinophagaceae</taxon>
        <taxon>Chitinophaga</taxon>
    </lineage>
</organism>
<sequence length="81" mass="9329">MLNDRNSPFNMCMIDFYLFKDRDNEQSSDTGKEEEIVHTGSGGAFDETESATDEAEWEMSDEQLDERLENPKETSKKPPAY</sequence>
<gene>
    <name evidence="2" type="ORF">CLV42_104230</name>
</gene>
<evidence type="ECO:0000256" key="1">
    <source>
        <dbReference type="SAM" id="MobiDB-lite"/>
    </source>
</evidence>
<keyword evidence="3" id="KW-1185">Reference proteome</keyword>